<accession>A0A937CNH6</accession>
<evidence type="ECO:0000313" key="7">
    <source>
        <dbReference type="Proteomes" id="UP000633219"/>
    </source>
</evidence>
<feature type="active site" description="Proton donor" evidence="4">
    <location>
        <position position="285"/>
    </location>
</feature>
<feature type="active site" description="Proton acceptor" evidence="4">
    <location>
        <position position="339"/>
    </location>
</feature>
<gene>
    <name evidence="6" type="ORF">JJB09_26180</name>
</gene>
<organism evidence="6 7">
    <name type="scientific">Rhizobium setariae</name>
    <dbReference type="NCBI Taxonomy" id="2801340"/>
    <lineage>
        <taxon>Bacteria</taxon>
        <taxon>Pseudomonadati</taxon>
        <taxon>Pseudomonadota</taxon>
        <taxon>Alphaproteobacteria</taxon>
        <taxon>Hyphomicrobiales</taxon>
        <taxon>Rhizobiaceae</taxon>
        <taxon>Rhizobium/Agrobacterium group</taxon>
        <taxon>Rhizobium</taxon>
    </lineage>
</organism>
<keyword evidence="3 6" id="KW-0378">Hydrolase</keyword>
<evidence type="ECO:0000256" key="4">
    <source>
        <dbReference type="PIRSR" id="PIRSR001112-1"/>
    </source>
</evidence>
<feature type="active site" description="Nucleophile" evidence="4">
    <location>
        <position position="165"/>
    </location>
</feature>
<dbReference type="InterPro" id="IPR016292">
    <property type="entry name" value="Epoxide_hydrolase"/>
</dbReference>
<evidence type="ECO:0000256" key="3">
    <source>
        <dbReference type="ARBA" id="ARBA00022801"/>
    </source>
</evidence>
<dbReference type="GO" id="GO:0097176">
    <property type="term" value="P:epoxide metabolic process"/>
    <property type="evidence" value="ECO:0007669"/>
    <property type="project" value="TreeGrafter"/>
</dbReference>
<feature type="non-terminal residue" evidence="6">
    <location>
        <position position="1"/>
    </location>
</feature>
<dbReference type="Proteomes" id="UP000633219">
    <property type="component" value="Unassembled WGS sequence"/>
</dbReference>
<evidence type="ECO:0000256" key="1">
    <source>
        <dbReference type="ARBA" id="ARBA00010088"/>
    </source>
</evidence>
<dbReference type="RefSeq" id="WP_201664044.1">
    <property type="nucleotide sequence ID" value="NZ_JAEQNC010000026.1"/>
</dbReference>
<protein>
    <submittedName>
        <fullName evidence="6">Epoxide hydrolase</fullName>
    </submittedName>
</protein>
<name>A0A937CNH6_9HYPH</name>
<reference evidence="6" key="1">
    <citation type="submission" date="2021-01" db="EMBL/GenBank/DDBJ databases">
        <title>Rhizobium sp. strain KVB221 16S ribosomal RNA gene Genome sequencing and assembly.</title>
        <authorList>
            <person name="Kang M."/>
        </authorList>
    </citation>
    <scope>NUCLEOTIDE SEQUENCE</scope>
    <source>
        <strain evidence="6">KVB221</strain>
    </source>
</reference>
<dbReference type="PIRSF" id="PIRSF001112">
    <property type="entry name" value="Epoxide_hydrolase"/>
    <property type="match status" value="1"/>
</dbReference>
<dbReference type="PRINTS" id="PR00412">
    <property type="entry name" value="EPOXHYDRLASE"/>
</dbReference>
<dbReference type="AlphaFoldDB" id="A0A937CNH6"/>
<comment type="similarity">
    <text evidence="1">Belongs to the peptidase S33 family.</text>
</comment>
<dbReference type="EMBL" id="JAEQNC010000026">
    <property type="protein sequence ID" value="MBL0375500.1"/>
    <property type="molecule type" value="Genomic_DNA"/>
</dbReference>
<comment type="caution">
    <text evidence="6">The sequence shown here is derived from an EMBL/GenBank/DDBJ whole genome shotgun (WGS) entry which is preliminary data.</text>
</comment>
<dbReference type="Gene3D" id="3.40.50.1820">
    <property type="entry name" value="alpha/beta hydrolase"/>
    <property type="match status" value="1"/>
</dbReference>
<dbReference type="Pfam" id="PF06441">
    <property type="entry name" value="EHN"/>
    <property type="match status" value="1"/>
</dbReference>
<feature type="domain" description="Epoxide hydrolase N-terminal" evidence="5">
    <location>
        <begin position="1"/>
        <end position="101"/>
    </location>
</feature>
<evidence type="ECO:0000313" key="6">
    <source>
        <dbReference type="EMBL" id="MBL0375500.1"/>
    </source>
</evidence>
<dbReference type="InterPro" id="IPR029058">
    <property type="entry name" value="AB_hydrolase_fold"/>
</dbReference>
<dbReference type="GO" id="GO:0004301">
    <property type="term" value="F:epoxide hydrolase activity"/>
    <property type="evidence" value="ECO:0007669"/>
    <property type="project" value="TreeGrafter"/>
</dbReference>
<dbReference type="InterPro" id="IPR010497">
    <property type="entry name" value="Epoxide_hydro_N"/>
</dbReference>
<proteinExistence type="inferred from homology"/>
<keyword evidence="2" id="KW-0058">Aromatic hydrocarbons catabolism</keyword>
<sequence length="361" mass="40212">RINISDAIISDLHRRIDETRFSDGFDDVTWAAGIPQSELKTLLGHWRQFDWRLAEKQLNAFPSYSTDIDGTGIHFLHIRGKGERRVPIILTNGWPSCFVEFLPLIPLLTEERNGWSFDVVIPSLPGYGFSDKPSVPGTNITHIASLWAELMRRLGYERFVAHGSDMGAGVVERLRANHGARVIGVHMVNVFSGYPTPSDPTAEEHAFLEAASQWRMLEGAYAMLHATKPHTIAAALNDSPAGLASWIAEKFQAWTDESKVSLDVICTILTIYWATQTIGSSQWLYREAFGDIGAMSPPPKQGAPVAVAIFPKDILPAPQAWGERWLDIRQWTVMERGGHFPSLEVPKLLADDIRAFVGQLC</sequence>
<dbReference type="PANTHER" id="PTHR21661">
    <property type="entry name" value="EPOXIDE HYDROLASE 1-RELATED"/>
    <property type="match status" value="1"/>
</dbReference>
<dbReference type="SUPFAM" id="SSF53474">
    <property type="entry name" value="alpha/beta-Hydrolases"/>
    <property type="match status" value="1"/>
</dbReference>
<dbReference type="PANTHER" id="PTHR21661:SF35">
    <property type="entry name" value="EPOXIDE HYDROLASE"/>
    <property type="match status" value="1"/>
</dbReference>
<evidence type="ECO:0000259" key="5">
    <source>
        <dbReference type="Pfam" id="PF06441"/>
    </source>
</evidence>
<dbReference type="InterPro" id="IPR000639">
    <property type="entry name" value="Epox_hydrolase-like"/>
</dbReference>
<evidence type="ECO:0000256" key="2">
    <source>
        <dbReference type="ARBA" id="ARBA00022797"/>
    </source>
</evidence>
<keyword evidence="7" id="KW-1185">Reference proteome</keyword>